<dbReference type="Proteomes" id="UP000054721">
    <property type="component" value="Unassembled WGS sequence"/>
</dbReference>
<dbReference type="AlphaFoldDB" id="A0A0V1KH09"/>
<evidence type="ECO:0000313" key="2">
    <source>
        <dbReference type="Proteomes" id="UP000054721"/>
    </source>
</evidence>
<gene>
    <name evidence="1" type="ORF">T02_4897</name>
</gene>
<proteinExistence type="predicted"/>
<comment type="caution">
    <text evidence="1">The sequence shown here is derived from an EMBL/GenBank/DDBJ whole genome shotgun (WGS) entry which is preliminary data.</text>
</comment>
<dbReference type="EMBL" id="JYDW01003059">
    <property type="protein sequence ID" value="KRZ46519.1"/>
    <property type="molecule type" value="Genomic_DNA"/>
</dbReference>
<accession>A0A0V1KH09</accession>
<evidence type="ECO:0000313" key="1">
    <source>
        <dbReference type="EMBL" id="KRZ46519.1"/>
    </source>
</evidence>
<protein>
    <submittedName>
        <fullName evidence="1">Uncharacterized protein</fullName>
    </submittedName>
</protein>
<sequence>MIKKIWIRLRVLNTKSRFFDEFENCSNSVKN</sequence>
<keyword evidence="2" id="KW-1185">Reference proteome</keyword>
<reference evidence="1 2" key="1">
    <citation type="submission" date="2015-05" db="EMBL/GenBank/DDBJ databases">
        <title>Evolution of Trichinella species and genotypes.</title>
        <authorList>
            <person name="Korhonen P.K."/>
            <person name="Edoardo P."/>
            <person name="Giuseppe L.R."/>
            <person name="Gasser R.B."/>
        </authorList>
    </citation>
    <scope>NUCLEOTIDE SEQUENCE [LARGE SCALE GENOMIC DNA]</scope>
    <source>
        <strain evidence="1">ISS10</strain>
    </source>
</reference>
<organism evidence="1 2">
    <name type="scientific">Trichinella nativa</name>
    <dbReference type="NCBI Taxonomy" id="6335"/>
    <lineage>
        <taxon>Eukaryota</taxon>
        <taxon>Metazoa</taxon>
        <taxon>Ecdysozoa</taxon>
        <taxon>Nematoda</taxon>
        <taxon>Enoplea</taxon>
        <taxon>Dorylaimia</taxon>
        <taxon>Trichinellida</taxon>
        <taxon>Trichinellidae</taxon>
        <taxon>Trichinella</taxon>
    </lineage>
</organism>
<name>A0A0V1KH09_9BILA</name>